<feature type="transmembrane region" description="Helical" evidence="1">
    <location>
        <begin position="59"/>
        <end position="79"/>
    </location>
</feature>
<dbReference type="AlphaFoldDB" id="A0A0G1M9X2"/>
<keyword evidence="1" id="KW-0472">Membrane</keyword>
<accession>A0A0G1M9X2</accession>
<gene>
    <name evidence="2" type="ORF">UX06_C0006G0003</name>
</gene>
<keyword evidence="1" id="KW-1133">Transmembrane helix</keyword>
<dbReference type="Proteomes" id="UP000034696">
    <property type="component" value="Unassembled WGS sequence"/>
</dbReference>
<feature type="transmembrane region" description="Helical" evidence="1">
    <location>
        <begin position="6"/>
        <end position="30"/>
    </location>
</feature>
<evidence type="ECO:0000313" key="2">
    <source>
        <dbReference type="EMBL" id="KKU04887.1"/>
    </source>
</evidence>
<proteinExistence type="predicted"/>
<keyword evidence="1" id="KW-0812">Transmembrane</keyword>
<organism evidence="2 3">
    <name type="scientific">Candidatus Giovannonibacteria bacterium GW2011_GWA2_45_21</name>
    <dbReference type="NCBI Taxonomy" id="1618649"/>
    <lineage>
        <taxon>Bacteria</taxon>
        <taxon>Candidatus Giovannoniibacteriota</taxon>
    </lineage>
</organism>
<name>A0A0G1M9X2_9BACT</name>
<evidence type="ECO:0000313" key="3">
    <source>
        <dbReference type="Proteomes" id="UP000034696"/>
    </source>
</evidence>
<evidence type="ECO:0000256" key="1">
    <source>
        <dbReference type="SAM" id="Phobius"/>
    </source>
</evidence>
<protein>
    <submittedName>
        <fullName evidence="2">Uncharacterized protein</fullName>
    </submittedName>
</protein>
<comment type="caution">
    <text evidence="2">The sequence shown here is derived from an EMBL/GenBank/DDBJ whole genome shotgun (WGS) entry which is preliminary data.</text>
</comment>
<sequence length="89" mass="10384">MMTRVGIGLIFCIASLILPWWLFLIVGAAMAFVYRNFYELFFMAFFLDLLYGAPSGKFFGFRFALTLMAFIILTIATILKRRLKNYLYV</sequence>
<dbReference type="EMBL" id="LCKT01000006">
    <property type="protein sequence ID" value="KKU04887.1"/>
    <property type="molecule type" value="Genomic_DNA"/>
</dbReference>
<reference evidence="2 3" key="1">
    <citation type="journal article" date="2015" name="Nature">
        <title>rRNA introns, odd ribosomes, and small enigmatic genomes across a large radiation of phyla.</title>
        <authorList>
            <person name="Brown C.T."/>
            <person name="Hug L.A."/>
            <person name="Thomas B.C."/>
            <person name="Sharon I."/>
            <person name="Castelle C.J."/>
            <person name="Singh A."/>
            <person name="Wilkins M.J."/>
            <person name="Williams K.H."/>
            <person name="Banfield J.F."/>
        </authorList>
    </citation>
    <scope>NUCLEOTIDE SEQUENCE [LARGE SCALE GENOMIC DNA]</scope>
</reference>